<evidence type="ECO:0000313" key="1">
    <source>
        <dbReference type="EMBL" id="KAH8102069.1"/>
    </source>
</evidence>
<evidence type="ECO:0000313" key="2">
    <source>
        <dbReference type="Proteomes" id="UP000813824"/>
    </source>
</evidence>
<reference evidence="1" key="1">
    <citation type="journal article" date="2021" name="New Phytol.">
        <title>Evolutionary innovations through gain and loss of genes in the ectomycorrhizal Boletales.</title>
        <authorList>
            <person name="Wu G."/>
            <person name="Miyauchi S."/>
            <person name="Morin E."/>
            <person name="Kuo A."/>
            <person name="Drula E."/>
            <person name="Varga T."/>
            <person name="Kohler A."/>
            <person name="Feng B."/>
            <person name="Cao Y."/>
            <person name="Lipzen A."/>
            <person name="Daum C."/>
            <person name="Hundley H."/>
            <person name="Pangilinan J."/>
            <person name="Johnson J."/>
            <person name="Barry K."/>
            <person name="LaButti K."/>
            <person name="Ng V."/>
            <person name="Ahrendt S."/>
            <person name="Min B."/>
            <person name="Choi I.G."/>
            <person name="Park H."/>
            <person name="Plett J.M."/>
            <person name="Magnuson J."/>
            <person name="Spatafora J.W."/>
            <person name="Nagy L.G."/>
            <person name="Henrissat B."/>
            <person name="Grigoriev I.V."/>
            <person name="Yang Z.L."/>
            <person name="Xu J."/>
            <person name="Martin F.M."/>
        </authorList>
    </citation>
    <scope>NUCLEOTIDE SEQUENCE</scope>
    <source>
        <strain evidence="1">KKN 215</strain>
    </source>
</reference>
<feature type="non-terminal residue" evidence="1">
    <location>
        <position position="1"/>
    </location>
</feature>
<name>A0A8K0URX1_9AGAR</name>
<proteinExistence type="predicted"/>
<protein>
    <recommendedName>
        <fullName evidence="3">F-box domain-containing protein</fullName>
    </recommendedName>
</protein>
<evidence type="ECO:0008006" key="3">
    <source>
        <dbReference type="Google" id="ProtNLM"/>
    </source>
</evidence>
<dbReference type="InterPro" id="IPR006553">
    <property type="entry name" value="Leu-rich_rpt_Cys-con_subtyp"/>
</dbReference>
<gene>
    <name evidence="1" type="ORF">BXZ70DRAFT_1016133</name>
</gene>
<keyword evidence="2" id="KW-1185">Reference proteome</keyword>
<dbReference type="InterPro" id="IPR032675">
    <property type="entry name" value="LRR_dom_sf"/>
</dbReference>
<comment type="caution">
    <text evidence="1">The sequence shown here is derived from an EMBL/GenBank/DDBJ whole genome shotgun (WGS) entry which is preliminary data.</text>
</comment>
<feature type="non-terminal residue" evidence="1">
    <location>
        <position position="464"/>
    </location>
</feature>
<organism evidence="1 2">
    <name type="scientific">Cristinia sonorae</name>
    <dbReference type="NCBI Taxonomy" id="1940300"/>
    <lineage>
        <taxon>Eukaryota</taxon>
        <taxon>Fungi</taxon>
        <taxon>Dikarya</taxon>
        <taxon>Basidiomycota</taxon>
        <taxon>Agaricomycotina</taxon>
        <taxon>Agaricomycetes</taxon>
        <taxon>Agaricomycetidae</taxon>
        <taxon>Agaricales</taxon>
        <taxon>Pleurotineae</taxon>
        <taxon>Stephanosporaceae</taxon>
        <taxon>Cristinia</taxon>
    </lineage>
</organism>
<dbReference type="EMBL" id="JAEVFJ010000010">
    <property type="protein sequence ID" value="KAH8102069.1"/>
    <property type="molecule type" value="Genomic_DNA"/>
</dbReference>
<dbReference type="SMART" id="SM00367">
    <property type="entry name" value="LRR_CC"/>
    <property type="match status" value="1"/>
</dbReference>
<dbReference type="Gene3D" id="3.80.10.10">
    <property type="entry name" value="Ribonuclease Inhibitor"/>
    <property type="match status" value="1"/>
</dbReference>
<sequence>KLAIFQELPLDLLPLILWQLVRPSHVANASLVNKGFYTFAIGQLYRRVFIYAWHANVKTRFVKLFRTLSNSPELARLVEELTIRDFPRTLQVSQHAENIRLCLNGIRNCVNLRTCTWTRDGSLSNEILQSLHDLPSLTGLEINGNSEMHYHPAILPAFRYLHRLCVIMPSPSVCEVLPQWFRETGTTLKKLSLICRTSPKVNDDLLKEIAPHLFNLEELHLLGCHKITHQGLLALVSSNSRGLVSLGAEALSPTFDMSEFSQQCRINGSMRRLTSITLTVGPSTGLSSWGKHVLELLSESPLEMFHISTAGGDVGRALPHDFVQHLVTIHGRRLRRFSVQRMHISVASVEDICHRCPNLSELFVVLEMDDVDDLGPPLSMTRQLRSLHINRPVEVSPDEVPVVKTEKILTLVRQCGSDLRQIGFSTRVWQVQWNVFSDEGVLSTEPTLAPYENPEVPEQFLVLR</sequence>
<dbReference type="Proteomes" id="UP000813824">
    <property type="component" value="Unassembled WGS sequence"/>
</dbReference>
<accession>A0A8K0URX1</accession>
<dbReference type="SUPFAM" id="SSF52047">
    <property type="entry name" value="RNI-like"/>
    <property type="match status" value="1"/>
</dbReference>
<dbReference type="OrthoDB" id="2585512at2759"/>
<dbReference type="AlphaFoldDB" id="A0A8K0URX1"/>